<dbReference type="GeneID" id="75117819"/>
<sequence length="483" mass="52638">MKKNFVSVFFASLLALATGFFVGIHYLGSDKNTIVFAQEKSNDTVQSLQDSFKSVSKKILPSTVEVYANAGVSRVRDPFFLLFDVPGLNIERKTYRVGSGVVIGKDSKKSNLFYALTNSHIVDDATEFDIVTYANNTYRAKLVGMDDKKDVALISFEANGADIVVAELGDSDKLEVGDWVIAVGHPHNYSFSVTAGIISGLHRSANPNLKARNSFIQTDAAINRGNSGGPLVNIRGEVIGINAWIYSPAGSAGGSIGLGFAIPINNAKSVIDVLMSGKKSESAWIGVSFNSIKSKDPEILKSLGYKEDDSISLAIISGIYEGTSAFKAGLRPGDIISKINGVPMNFAYDVRQYINDFYAQEKIKVEVLRGKEKKDIEIELSAKPKVSNEKEIMPNLKLIPGFTVYPLINEVRGQLGLRNWINGVVVDSIDSSLVEKSQIFTGDVITAVNSKSIQSLRDFYDAVELKKNVYSILRKGKTVKVSF</sequence>
<dbReference type="Pfam" id="PF13180">
    <property type="entry name" value="PDZ_2"/>
    <property type="match status" value="1"/>
</dbReference>
<comment type="similarity">
    <text evidence="1">Belongs to the peptidase S1C family.</text>
</comment>
<keyword evidence="2" id="KW-0645">Protease</keyword>
<keyword evidence="3" id="KW-0378">Hydrolase</keyword>
<proteinExistence type="inferred from homology"/>
<protein>
    <submittedName>
        <fullName evidence="6">Trypsin-like peptidase domain-containing protein</fullName>
    </submittedName>
</protein>
<dbReference type="AlphaFoldDB" id="A0AAP8YV50"/>
<evidence type="ECO:0000313" key="8">
    <source>
        <dbReference type="Proteomes" id="UP000291995"/>
    </source>
</evidence>
<dbReference type="InterPro" id="IPR036034">
    <property type="entry name" value="PDZ_sf"/>
</dbReference>
<evidence type="ECO:0000256" key="3">
    <source>
        <dbReference type="ARBA" id="ARBA00022801"/>
    </source>
</evidence>
<accession>A0AAP8YV50</accession>
<dbReference type="SUPFAM" id="SSF50156">
    <property type="entry name" value="PDZ domain-like"/>
    <property type="match status" value="2"/>
</dbReference>
<dbReference type="Proteomes" id="UP000291995">
    <property type="component" value="Chromosome"/>
</dbReference>
<dbReference type="Gene3D" id="2.40.10.120">
    <property type="match status" value="1"/>
</dbReference>
<name>A0AAP8YV50_9SPIR</name>
<dbReference type="Gene3D" id="2.30.42.60">
    <property type="match status" value="1"/>
</dbReference>
<dbReference type="PANTHER" id="PTHR22939">
    <property type="entry name" value="SERINE PROTEASE FAMILY S1C HTRA-RELATED"/>
    <property type="match status" value="1"/>
</dbReference>
<evidence type="ECO:0000313" key="6">
    <source>
        <dbReference type="EMBL" id="QBK62249.2"/>
    </source>
</evidence>
<dbReference type="EMBL" id="CP024333">
    <property type="protein sequence ID" value="ATQ16258.2"/>
    <property type="molecule type" value="Genomic_DNA"/>
</dbReference>
<gene>
    <name evidence="5" type="ORF">CNO13_03745</name>
    <name evidence="6" type="ORF">EZU67_03730</name>
</gene>
<evidence type="ECO:0000259" key="4">
    <source>
        <dbReference type="PROSITE" id="PS50106"/>
    </source>
</evidence>
<dbReference type="GO" id="GO:0006508">
    <property type="term" value="P:proteolysis"/>
    <property type="evidence" value="ECO:0007669"/>
    <property type="project" value="UniProtKB-KW"/>
</dbReference>
<dbReference type="Gene3D" id="2.30.42.10">
    <property type="match status" value="1"/>
</dbReference>
<dbReference type="InterPro" id="IPR009003">
    <property type="entry name" value="Peptidase_S1_PA"/>
</dbReference>
<reference evidence="6" key="2">
    <citation type="submission" date="2022-12" db="EMBL/GenBank/DDBJ databases">
        <title>Whole genome sequencing of Borrelia miyamotoi strains isolated at the Russian territory.</title>
        <authorList>
            <person name="Kuleshov K.V."/>
            <person name="Platonov A.E."/>
            <person name="Goptar I.A."/>
            <person name="Shipulin G.A."/>
            <person name="Markelov M.L."/>
            <person name="Koetsveld J."/>
            <person name="Kolyasnikova N.M."/>
            <person name="Sarksyan D.S."/>
            <person name="Toporkova M.G."/>
            <person name="Hovius J.W."/>
        </authorList>
    </citation>
    <scope>NUCLEOTIDE SEQUENCE</scope>
    <source>
        <strain evidence="5 7">Yekat-1</strain>
        <strain evidence="6">Yekat-76</strain>
    </source>
</reference>
<evidence type="ECO:0000313" key="7">
    <source>
        <dbReference type="Proteomes" id="UP000230633"/>
    </source>
</evidence>
<evidence type="ECO:0000256" key="2">
    <source>
        <dbReference type="ARBA" id="ARBA00022670"/>
    </source>
</evidence>
<dbReference type="Proteomes" id="UP000230633">
    <property type="component" value="Chromosome"/>
</dbReference>
<dbReference type="InterPro" id="IPR001478">
    <property type="entry name" value="PDZ"/>
</dbReference>
<dbReference type="GO" id="GO:0004252">
    <property type="term" value="F:serine-type endopeptidase activity"/>
    <property type="evidence" value="ECO:0007669"/>
    <property type="project" value="InterPro"/>
</dbReference>
<dbReference type="EMBL" id="CP036557">
    <property type="protein sequence ID" value="QBK62249.2"/>
    <property type="molecule type" value="Genomic_DNA"/>
</dbReference>
<dbReference type="InterPro" id="IPR001940">
    <property type="entry name" value="Peptidase_S1C"/>
</dbReference>
<dbReference type="PRINTS" id="PR00834">
    <property type="entry name" value="PROTEASES2C"/>
</dbReference>
<dbReference type="PANTHER" id="PTHR22939:SF129">
    <property type="entry name" value="SERINE PROTEASE HTRA2, MITOCHONDRIAL"/>
    <property type="match status" value="1"/>
</dbReference>
<dbReference type="Pfam" id="PF13365">
    <property type="entry name" value="Trypsin_2"/>
    <property type="match status" value="1"/>
</dbReference>
<dbReference type="SUPFAM" id="SSF50494">
    <property type="entry name" value="Trypsin-like serine proteases"/>
    <property type="match status" value="1"/>
</dbReference>
<reference evidence="8" key="1">
    <citation type="submission" date="2019-03" db="EMBL/GenBank/DDBJ databases">
        <title>Whole genome sequencing of Borrelia miyamotoi strains isolated at the Russian territory.</title>
        <authorList>
            <person name="Kuleshov K.V."/>
            <person name="Platonov A.E."/>
            <person name="Goptar I.A."/>
            <person name="Shipulin G.A."/>
            <person name="Markelov M.L."/>
            <person name="Koetsveld J."/>
            <person name="Kolyasnikova N.M."/>
            <person name="Sarksyan D.S."/>
            <person name="Toporkova M.G."/>
            <person name="Hovius J.W."/>
        </authorList>
    </citation>
    <scope>NUCLEOTIDE SEQUENCE [LARGE SCALE GENOMIC DNA]</scope>
    <source>
        <strain evidence="8">Yekat-76</strain>
    </source>
</reference>
<dbReference type="RefSeq" id="WP_025444006.1">
    <property type="nucleotide sequence ID" value="NZ_AP024371.1"/>
</dbReference>
<organism evidence="6 8">
    <name type="scientific">Borrelia miyamotoi</name>
    <dbReference type="NCBI Taxonomy" id="47466"/>
    <lineage>
        <taxon>Bacteria</taxon>
        <taxon>Pseudomonadati</taxon>
        <taxon>Spirochaetota</taxon>
        <taxon>Spirochaetia</taxon>
        <taxon>Spirochaetales</taxon>
        <taxon>Borreliaceae</taxon>
        <taxon>Borrelia</taxon>
    </lineage>
</organism>
<feature type="domain" description="PDZ" evidence="4">
    <location>
        <begin position="274"/>
        <end position="344"/>
    </location>
</feature>
<evidence type="ECO:0000256" key="1">
    <source>
        <dbReference type="ARBA" id="ARBA00010541"/>
    </source>
</evidence>
<dbReference type="PROSITE" id="PS50106">
    <property type="entry name" value="PDZ"/>
    <property type="match status" value="1"/>
</dbReference>
<dbReference type="SMART" id="SM00228">
    <property type="entry name" value="PDZ"/>
    <property type="match status" value="2"/>
</dbReference>
<evidence type="ECO:0000313" key="5">
    <source>
        <dbReference type="EMBL" id="ATQ16258.2"/>
    </source>
</evidence>
<keyword evidence="7" id="KW-1185">Reference proteome</keyword>